<reference evidence="5 6" key="1">
    <citation type="submission" date="2018-07" db="EMBL/GenBank/DDBJ databases">
        <title>Genomic Encyclopedia of Type Strains, Phase III (KMG-III): the genomes of soil and plant-associated and newly described type strains.</title>
        <authorList>
            <person name="Whitman W."/>
        </authorList>
    </citation>
    <scope>NUCLEOTIDE SEQUENCE [LARGE SCALE GENOMIC DNA]</scope>
    <source>
        <strain evidence="5 6">CECT 7731</strain>
    </source>
</reference>
<dbReference type="AlphaFoldDB" id="A0A368ZHC4"/>
<evidence type="ECO:0000256" key="3">
    <source>
        <dbReference type="ARBA" id="ARBA00023125"/>
    </source>
</evidence>
<dbReference type="Gene3D" id="3.90.220.20">
    <property type="entry name" value="DNA methylase specificity domains"/>
    <property type="match status" value="2"/>
</dbReference>
<dbReference type="OrthoDB" id="398435at2"/>
<dbReference type="Proteomes" id="UP000253506">
    <property type="component" value="Unassembled WGS sequence"/>
</dbReference>
<dbReference type="RefSeq" id="WP_114413722.1">
    <property type="nucleotide sequence ID" value="NZ_QPJQ01000055.1"/>
</dbReference>
<dbReference type="GO" id="GO:0009307">
    <property type="term" value="P:DNA restriction-modification system"/>
    <property type="evidence" value="ECO:0007669"/>
    <property type="project" value="UniProtKB-KW"/>
</dbReference>
<dbReference type="SUPFAM" id="SSF116734">
    <property type="entry name" value="DNA methylase specificity domain"/>
    <property type="match status" value="2"/>
</dbReference>
<comment type="caution">
    <text evidence="5">The sequence shown here is derived from an EMBL/GenBank/DDBJ whole genome shotgun (WGS) entry which is preliminary data.</text>
</comment>
<dbReference type="InterPro" id="IPR052021">
    <property type="entry name" value="Type-I_RS_S_subunit"/>
</dbReference>
<dbReference type="GO" id="GO:0003677">
    <property type="term" value="F:DNA binding"/>
    <property type="evidence" value="ECO:0007669"/>
    <property type="project" value="UniProtKB-KW"/>
</dbReference>
<evidence type="ECO:0000256" key="1">
    <source>
        <dbReference type="ARBA" id="ARBA00010923"/>
    </source>
</evidence>
<sequence>MKWPMVKLGEVCHTVTKGTTPTSLGYEFSSEGIPFLRIQNISNNTVSLDDVLYIDEETNEALKRSKIIPGDLLITIAGTIGKTAIVPDDFPESNCNQALAIIRFDSKILWPKYLLYWLGTTSALNQITGMKVTATISNLSLGQIKELVLALPPLEEQKRIAAILDKADAIRRKRQQAIKLADDFLRAVFLDMFGDPVTNPKGWEVKPLSYGIDSITSGWSAKGEGYPCKEGELGVLKISAVTSGRFNSQENKFVHGDDIPNGKRLVFPKKGDLLFSRANTRELVAATCIVQDDCENAFLPDKLWNIKTDSSVLLPEFLNCLIWEPKFKETLTSQATGTSGSMLNISKGKFEATDAIFPSISIQYRFRAVYWKMQKTIISLNHFLDESEYSFSSLSQRAFSGHL</sequence>
<dbReference type="CDD" id="cd17246">
    <property type="entry name" value="RMtype1_S_SonII-TRD2-CR2_like"/>
    <property type="match status" value="1"/>
</dbReference>
<dbReference type="PANTHER" id="PTHR30408">
    <property type="entry name" value="TYPE-1 RESTRICTION ENZYME ECOKI SPECIFICITY PROTEIN"/>
    <property type="match status" value="1"/>
</dbReference>
<evidence type="ECO:0000313" key="5">
    <source>
        <dbReference type="EMBL" id="RCW93009.1"/>
    </source>
</evidence>
<comment type="similarity">
    <text evidence="1">Belongs to the type-I restriction system S methylase family.</text>
</comment>
<gene>
    <name evidence="5" type="ORF">DFP77_1552</name>
</gene>
<dbReference type="EMBL" id="QPJQ01000055">
    <property type="protein sequence ID" value="RCW93009.1"/>
    <property type="molecule type" value="Genomic_DNA"/>
</dbReference>
<evidence type="ECO:0000256" key="2">
    <source>
        <dbReference type="ARBA" id="ARBA00022747"/>
    </source>
</evidence>
<dbReference type="InterPro" id="IPR000055">
    <property type="entry name" value="Restrct_endonuc_typeI_TRD"/>
</dbReference>
<feature type="domain" description="Type I restriction modification DNA specificity" evidence="4">
    <location>
        <begin position="2"/>
        <end position="179"/>
    </location>
</feature>
<proteinExistence type="inferred from homology"/>
<keyword evidence="3" id="KW-0238">DNA-binding</keyword>
<name>A0A368ZHC4_9GAMM</name>
<protein>
    <submittedName>
        <fullName evidence="5">Type I restriction enzyme S subunit</fullName>
    </submittedName>
</protein>
<evidence type="ECO:0000313" key="6">
    <source>
        <dbReference type="Proteomes" id="UP000253506"/>
    </source>
</evidence>
<dbReference type="Pfam" id="PF01420">
    <property type="entry name" value="Methylase_S"/>
    <property type="match status" value="1"/>
</dbReference>
<accession>A0A368ZHC4</accession>
<dbReference type="InterPro" id="IPR044946">
    <property type="entry name" value="Restrct_endonuc_typeI_TRD_sf"/>
</dbReference>
<evidence type="ECO:0000259" key="4">
    <source>
        <dbReference type="Pfam" id="PF01420"/>
    </source>
</evidence>
<organism evidence="5 6">
    <name type="scientific">Marinomonas foliarum</name>
    <dbReference type="NCBI Taxonomy" id="491950"/>
    <lineage>
        <taxon>Bacteria</taxon>
        <taxon>Pseudomonadati</taxon>
        <taxon>Pseudomonadota</taxon>
        <taxon>Gammaproteobacteria</taxon>
        <taxon>Oceanospirillales</taxon>
        <taxon>Oceanospirillaceae</taxon>
        <taxon>Marinomonas</taxon>
    </lineage>
</organism>
<dbReference type="PANTHER" id="PTHR30408:SF12">
    <property type="entry name" value="TYPE I RESTRICTION ENZYME MJAVIII SPECIFICITY SUBUNIT"/>
    <property type="match status" value="1"/>
</dbReference>
<keyword evidence="2" id="KW-0680">Restriction system</keyword>